<feature type="binding site" evidence="10">
    <location>
        <position position="54"/>
    </location>
    <ligand>
        <name>Zn(2+)</name>
        <dbReference type="ChEBI" id="CHEBI:29105"/>
    </ligand>
</feature>
<evidence type="ECO:0000256" key="2">
    <source>
        <dbReference type="ARBA" id="ARBA00022723"/>
    </source>
</evidence>
<evidence type="ECO:0000256" key="8">
    <source>
        <dbReference type="ARBA" id="ARBA00023242"/>
    </source>
</evidence>
<evidence type="ECO:0000256" key="9">
    <source>
        <dbReference type="PROSITE-ProRule" id="PRU00042"/>
    </source>
</evidence>
<dbReference type="Pfam" id="PF07776">
    <property type="entry name" value="zf-AD"/>
    <property type="match status" value="1"/>
</dbReference>
<dbReference type="PROSITE" id="PS51915">
    <property type="entry name" value="ZAD"/>
    <property type="match status" value="1"/>
</dbReference>
<dbReference type="AlphaFoldDB" id="A0A212EXI6"/>
<reference evidence="13 14" key="1">
    <citation type="journal article" date="2011" name="Cell">
        <title>The monarch butterfly genome yields insights into long-distance migration.</title>
        <authorList>
            <person name="Zhan S."/>
            <person name="Merlin C."/>
            <person name="Boore J.L."/>
            <person name="Reppert S.M."/>
        </authorList>
    </citation>
    <scope>NUCLEOTIDE SEQUENCE [LARGE SCALE GENOMIC DNA]</scope>
    <source>
        <strain evidence="13">F-2</strain>
    </source>
</reference>
<evidence type="ECO:0000256" key="6">
    <source>
        <dbReference type="ARBA" id="ARBA00023015"/>
    </source>
</evidence>
<protein>
    <submittedName>
        <fullName evidence="13">KRAB box and zinc finger C2H2 type domain-containing protein</fullName>
    </submittedName>
</protein>
<dbReference type="FunCoup" id="A0A212EXI6">
    <property type="interactions" value="375"/>
</dbReference>
<feature type="domain" description="C2H2-type" evidence="11">
    <location>
        <begin position="238"/>
        <end position="266"/>
    </location>
</feature>
<keyword evidence="8" id="KW-0539">Nucleus</keyword>
<organism evidence="13 14">
    <name type="scientific">Danaus plexippus plexippus</name>
    <dbReference type="NCBI Taxonomy" id="278856"/>
    <lineage>
        <taxon>Eukaryota</taxon>
        <taxon>Metazoa</taxon>
        <taxon>Ecdysozoa</taxon>
        <taxon>Arthropoda</taxon>
        <taxon>Hexapoda</taxon>
        <taxon>Insecta</taxon>
        <taxon>Pterygota</taxon>
        <taxon>Neoptera</taxon>
        <taxon>Endopterygota</taxon>
        <taxon>Lepidoptera</taxon>
        <taxon>Glossata</taxon>
        <taxon>Ditrysia</taxon>
        <taxon>Papilionoidea</taxon>
        <taxon>Nymphalidae</taxon>
        <taxon>Danainae</taxon>
        <taxon>Danaini</taxon>
        <taxon>Danaina</taxon>
        <taxon>Danaus</taxon>
        <taxon>Danaus</taxon>
    </lineage>
</organism>
<dbReference type="PROSITE" id="PS00028">
    <property type="entry name" value="ZINC_FINGER_C2H2_1"/>
    <property type="match status" value="5"/>
</dbReference>
<feature type="domain" description="C2H2-type" evidence="11">
    <location>
        <begin position="210"/>
        <end position="238"/>
    </location>
</feature>
<dbReference type="SMART" id="SM00355">
    <property type="entry name" value="ZnF_C2H2"/>
    <property type="match status" value="5"/>
</dbReference>
<keyword evidence="7" id="KW-0804">Transcription</keyword>
<evidence type="ECO:0000256" key="7">
    <source>
        <dbReference type="ARBA" id="ARBA00023163"/>
    </source>
</evidence>
<keyword evidence="4 9" id="KW-0863">Zinc-finger</keyword>
<evidence type="ECO:0000256" key="10">
    <source>
        <dbReference type="PROSITE-ProRule" id="PRU01263"/>
    </source>
</evidence>
<dbReference type="Gene3D" id="3.40.1800.20">
    <property type="match status" value="1"/>
</dbReference>
<dbReference type="GO" id="GO:0010468">
    <property type="term" value="P:regulation of gene expression"/>
    <property type="evidence" value="ECO:0007669"/>
    <property type="project" value="TreeGrafter"/>
</dbReference>
<keyword evidence="2 10" id="KW-0479">Metal-binding</keyword>
<evidence type="ECO:0000259" key="11">
    <source>
        <dbReference type="PROSITE" id="PS50157"/>
    </source>
</evidence>
<feature type="binding site" evidence="10">
    <location>
        <position position="6"/>
    </location>
    <ligand>
        <name>Zn(2+)</name>
        <dbReference type="ChEBI" id="CHEBI:29105"/>
    </ligand>
</feature>
<feature type="domain" description="C2H2-type" evidence="11">
    <location>
        <begin position="306"/>
        <end position="333"/>
    </location>
</feature>
<dbReference type="InterPro" id="IPR013087">
    <property type="entry name" value="Znf_C2H2_type"/>
</dbReference>
<dbReference type="FunFam" id="3.30.160.60:FF:000130">
    <property type="entry name" value="Spalt-like transcription factor 4"/>
    <property type="match status" value="1"/>
</dbReference>
<dbReference type="PROSITE" id="PS50157">
    <property type="entry name" value="ZINC_FINGER_C2H2_2"/>
    <property type="match status" value="5"/>
</dbReference>
<evidence type="ECO:0000256" key="4">
    <source>
        <dbReference type="ARBA" id="ARBA00022771"/>
    </source>
</evidence>
<feature type="domain" description="C2H2-type" evidence="11">
    <location>
        <begin position="334"/>
        <end position="361"/>
    </location>
</feature>
<dbReference type="Pfam" id="PF00096">
    <property type="entry name" value="zf-C2H2"/>
    <property type="match status" value="3"/>
</dbReference>
<evidence type="ECO:0000313" key="14">
    <source>
        <dbReference type="Proteomes" id="UP000007151"/>
    </source>
</evidence>
<keyword evidence="6" id="KW-0805">Transcription regulation</keyword>
<accession>A0A212EXI6</accession>
<dbReference type="GO" id="GO:0008270">
    <property type="term" value="F:zinc ion binding"/>
    <property type="evidence" value="ECO:0007669"/>
    <property type="project" value="UniProtKB-UniRule"/>
</dbReference>
<feature type="binding site" evidence="10">
    <location>
        <position position="51"/>
    </location>
    <ligand>
        <name>Zn(2+)</name>
        <dbReference type="ChEBI" id="CHEBI:29105"/>
    </ligand>
</feature>
<dbReference type="GO" id="GO:0005634">
    <property type="term" value="C:nucleus"/>
    <property type="evidence" value="ECO:0007669"/>
    <property type="project" value="UniProtKB-SubCell"/>
</dbReference>
<evidence type="ECO:0000313" key="13">
    <source>
        <dbReference type="EMBL" id="OWR46203.1"/>
    </source>
</evidence>
<evidence type="ECO:0000256" key="5">
    <source>
        <dbReference type="ARBA" id="ARBA00022833"/>
    </source>
</evidence>
<gene>
    <name evidence="13" type="ORF">KGM_214036</name>
</gene>
<keyword evidence="5 10" id="KW-0862">Zinc</keyword>
<dbReference type="STRING" id="278856.A0A212EXI6"/>
<evidence type="ECO:0000256" key="3">
    <source>
        <dbReference type="ARBA" id="ARBA00022737"/>
    </source>
</evidence>
<dbReference type="InParanoid" id="A0A212EXI6"/>
<evidence type="ECO:0000256" key="1">
    <source>
        <dbReference type="ARBA" id="ARBA00004123"/>
    </source>
</evidence>
<dbReference type="EMBL" id="AGBW02011741">
    <property type="protein sequence ID" value="OWR46203.1"/>
    <property type="molecule type" value="Genomic_DNA"/>
</dbReference>
<dbReference type="Proteomes" id="UP000007151">
    <property type="component" value="Unassembled WGS sequence"/>
</dbReference>
<keyword evidence="3" id="KW-0677">Repeat</keyword>
<comment type="caution">
    <text evidence="13">The sequence shown here is derived from an EMBL/GenBank/DDBJ whole genome shotgun (WGS) entry which is preliminary data.</text>
</comment>
<feature type="domain" description="C2H2-type" evidence="11">
    <location>
        <begin position="267"/>
        <end position="290"/>
    </location>
</feature>
<dbReference type="InterPro" id="IPR036236">
    <property type="entry name" value="Znf_C2H2_sf"/>
</dbReference>
<sequence length="379" mass="44343">MSINLCRVCLATGATLPIFDKEESVLNIQANLAICLKEKVEDRDGYPRFICVVCNQILYEFCKFINKYKETCKLLEKGLDTVKEENKDDFICNEATNEEVAICSVKKDKEQNNLFETKKQQEPLKKILYVKLERLELPTKNKSSVRRCLEVSNKIASSILEGEFSWNGSEWCVSSDSIKNKVVKPKQSRNNERKELKIPIVNIRKPKPPKLCDLCGEVFKSHERLTVHKKRAHNCERSQCKYCSKMFNASYDLKRHILRRHETKKNFVCAICGRGFAFNGELTTHHKNVHEKHLKLKKNFKCYRPAVCTVCDSRFFHEEYLKEHMRLHTGETPFKCPICKRGYAQRGNMKSHMKTHKKSELDEDTLRKLRPNYLKLLKT</sequence>
<feature type="domain" description="ZAD" evidence="12">
    <location>
        <begin position="4"/>
        <end position="78"/>
    </location>
</feature>
<dbReference type="SUPFAM" id="SSF57667">
    <property type="entry name" value="beta-beta-alpha zinc fingers"/>
    <property type="match status" value="2"/>
</dbReference>
<dbReference type="PANTHER" id="PTHR16515">
    <property type="entry name" value="PR DOMAIN ZINC FINGER PROTEIN"/>
    <property type="match status" value="1"/>
</dbReference>
<dbReference type="PANTHER" id="PTHR16515:SF66">
    <property type="entry name" value="C2H2-TYPE DOMAIN-CONTAINING PROTEIN"/>
    <property type="match status" value="1"/>
</dbReference>
<dbReference type="InterPro" id="IPR050331">
    <property type="entry name" value="Zinc_finger"/>
</dbReference>
<dbReference type="SUPFAM" id="SSF57716">
    <property type="entry name" value="Glucocorticoid receptor-like (DNA-binding domain)"/>
    <property type="match status" value="1"/>
</dbReference>
<name>A0A212EXI6_DANPL</name>
<proteinExistence type="predicted"/>
<dbReference type="Gene3D" id="3.30.160.60">
    <property type="entry name" value="Classic Zinc Finger"/>
    <property type="match status" value="4"/>
</dbReference>
<comment type="subcellular location">
    <subcellularLocation>
        <location evidence="1">Nucleus</location>
    </subcellularLocation>
</comment>
<dbReference type="KEGG" id="dpl:KGM_214036"/>
<dbReference type="SMART" id="SM00868">
    <property type="entry name" value="zf-AD"/>
    <property type="match status" value="1"/>
</dbReference>
<evidence type="ECO:0000259" key="12">
    <source>
        <dbReference type="PROSITE" id="PS51915"/>
    </source>
</evidence>
<feature type="binding site" evidence="10">
    <location>
        <position position="9"/>
    </location>
    <ligand>
        <name>Zn(2+)</name>
        <dbReference type="ChEBI" id="CHEBI:29105"/>
    </ligand>
</feature>
<dbReference type="FunFam" id="3.30.160.60:FF:000446">
    <property type="entry name" value="Zinc finger protein"/>
    <property type="match status" value="1"/>
</dbReference>
<dbReference type="InterPro" id="IPR012934">
    <property type="entry name" value="Znf_AD"/>
</dbReference>
<keyword evidence="14" id="KW-1185">Reference proteome</keyword>